<evidence type="ECO:0000259" key="14">
    <source>
        <dbReference type="PROSITE" id="PS50929"/>
    </source>
</evidence>
<dbReference type="GO" id="GO:0016887">
    <property type="term" value="F:ATP hydrolysis activity"/>
    <property type="evidence" value="ECO:0007669"/>
    <property type="project" value="InterPro"/>
</dbReference>
<dbReference type="Gene3D" id="3.40.50.300">
    <property type="entry name" value="P-loop containing nucleotide triphosphate hydrolases"/>
    <property type="match status" value="1"/>
</dbReference>
<dbReference type="InterPro" id="IPR027417">
    <property type="entry name" value="P-loop_NTPase"/>
</dbReference>
<dbReference type="InterPro" id="IPR003439">
    <property type="entry name" value="ABC_transporter-like_ATP-bd"/>
</dbReference>
<dbReference type="EC" id="7.6.2.2" evidence="3"/>
<evidence type="ECO:0000313" key="16">
    <source>
        <dbReference type="Proteomes" id="UP000239181"/>
    </source>
</evidence>
<dbReference type="CDD" id="cd07346">
    <property type="entry name" value="ABC_6TM_exporters"/>
    <property type="match status" value="1"/>
</dbReference>
<keyword evidence="9 12" id="KW-1133">Transmembrane helix</keyword>
<dbReference type="SUPFAM" id="SSF90123">
    <property type="entry name" value="ABC transporter transmembrane region"/>
    <property type="match status" value="1"/>
</dbReference>
<feature type="transmembrane region" description="Helical" evidence="12">
    <location>
        <begin position="23"/>
        <end position="43"/>
    </location>
</feature>
<evidence type="ECO:0000313" key="15">
    <source>
        <dbReference type="EMBL" id="PRD17375.1"/>
    </source>
</evidence>
<dbReference type="PROSITE" id="PS00211">
    <property type="entry name" value="ABC_TRANSPORTER_1"/>
    <property type="match status" value="1"/>
</dbReference>
<comment type="caution">
    <text evidence="15">The sequence shown here is derived from an EMBL/GenBank/DDBJ whole genome shotgun (WGS) entry which is preliminary data.</text>
</comment>
<keyword evidence="10 12" id="KW-0472">Membrane</keyword>
<keyword evidence="16" id="KW-1185">Reference proteome</keyword>
<dbReference type="Pfam" id="PF00005">
    <property type="entry name" value="ABC_tran"/>
    <property type="match status" value="1"/>
</dbReference>
<dbReference type="InterPro" id="IPR017871">
    <property type="entry name" value="ABC_transporter-like_CS"/>
</dbReference>
<dbReference type="SMART" id="SM00382">
    <property type="entry name" value="AAA"/>
    <property type="match status" value="1"/>
</dbReference>
<evidence type="ECO:0000256" key="4">
    <source>
        <dbReference type="ARBA" id="ARBA00022448"/>
    </source>
</evidence>
<reference evidence="15 16" key="1">
    <citation type="submission" date="2017-10" db="EMBL/GenBank/DDBJ databases">
        <title>Draft genome of two endophytic bacteria isolated from 'guarana' Paullinia cupana (Mart.) Ducke.</title>
        <authorList>
            <person name="Siqueira K.A."/>
            <person name="Liotti R.G."/>
            <person name="Mendes T.A."/>
            <person name="Soares M.A."/>
        </authorList>
    </citation>
    <scope>NUCLEOTIDE SEQUENCE [LARGE SCALE GENOMIC DNA]</scope>
    <source>
        <strain evidence="15 16">342</strain>
    </source>
</reference>
<evidence type="ECO:0000256" key="5">
    <source>
        <dbReference type="ARBA" id="ARBA00022475"/>
    </source>
</evidence>
<feature type="transmembrane region" description="Helical" evidence="12">
    <location>
        <begin position="136"/>
        <end position="155"/>
    </location>
</feature>
<dbReference type="PANTHER" id="PTHR43394">
    <property type="entry name" value="ATP-DEPENDENT PERMEASE MDL1, MITOCHONDRIAL"/>
    <property type="match status" value="1"/>
</dbReference>
<sequence>MTVETVSPLLTLRRLLAAEKSTLLLALTISASSVLLELLPWYLLWRAVGVVEPGGSLLHLGGWLALALVCKYLLASLAGYFSHLAAFRVLHHTRLRIARALTRLPMMQLAPFSAGSLRKIIMNDVQRLEDFIAHHTVDLISALFSPLIAALFLFWLDWKMALAALLTVPLAMIAQRLCLRGMAERTWEYHLATERLNSAIVEYVRGIPVMKAFSQDTRSFRLLDDSLRDYHQLVVRFTRRAVPAWSLFVVLLNASIFILLPLGLWRVSQGTLSVSALLLILMLGSGLLKPLLRVTFFGSLIRELFAGLSRMAPFLDDVAEGHSAATVTSQSGITLSARDLSFSYEQRTVIDTLNMTLQPGGFYALVGPSGAGKSTLAGLLSGMLPPTSGAVLLGDVKLDDIDDATRASLLAVVSQQVFLFKGSLADNLRLAQPQASDEQLWQALEIAQGRAFVEALPQGLATTIGEGGARLSGGERQRIAIARALLAETPLLILDEATAFADLLTEAAFYRELRQQRPTVTVLTIAHRLFAVQQADCLLVMEAGRLTGCGTHQQLLSEHRIYQQMWHSQSQLAQWQIRREEDTHVNA</sequence>
<keyword evidence="4" id="KW-0813">Transport</keyword>
<dbReference type="RefSeq" id="WP_105590974.1">
    <property type="nucleotide sequence ID" value="NZ_PDET01000001.1"/>
</dbReference>
<dbReference type="GO" id="GO:0008559">
    <property type="term" value="F:ABC-type xenobiotic transporter activity"/>
    <property type="evidence" value="ECO:0007669"/>
    <property type="project" value="UniProtKB-EC"/>
</dbReference>
<dbReference type="OrthoDB" id="9806127at2"/>
<dbReference type="PANTHER" id="PTHR43394:SF1">
    <property type="entry name" value="ATP-BINDING CASSETTE SUB-FAMILY B MEMBER 10, MITOCHONDRIAL"/>
    <property type="match status" value="1"/>
</dbReference>
<keyword evidence="7" id="KW-0547">Nucleotide-binding</keyword>
<keyword evidence="8" id="KW-0067">ATP-binding</keyword>
<accession>A0A2S9IHV7</accession>
<dbReference type="SUPFAM" id="SSF52540">
    <property type="entry name" value="P-loop containing nucleoside triphosphate hydrolases"/>
    <property type="match status" value="1"/>
</dbReference>
<dbReference type="GO" id="GO:0015421">
    <property type="term" value="F:ABC-type oligopeptide transporter activity"/>
    <property type="evidence" value="ECO:0007669"/>
    <property type="project" value="TreeGrafter"/>
</dbReference>
<feature type="transmembrane region" description="Helical" evidence="12">
    <location>
        <begin position="63"/>
        <end position="87"/>
    </location>
</feature>
<comment type="catalytic activity">
    <reaction evidence="11">
        <text>ATP + H2O + xenobioticSide 1 = ADP + phosphate + xenobioticSide 2.</text>
        <dbReference type="EC" id="7.6.2.2"/>
    </reaction>
</comment>
<comment type="subcellular location">
    <subcellularLocation>
        <location evidence="1">Cell membrane</location>
        <topology evidence="1">Multi-pass membrane protein</topology>
    </subcellularLocation>
</comment>
<keyword evidence="6 12" id="KW-0812">Transmembrane</keyword>
<evidence type="ECO:0000256" key="9">
    <source>
        <dbReference type="ARBA" id="ARBA00022989"/>
    </source>
</evidence>
<feature type="transmembrane region" description="Helical" evidence="12">
    <location>
        <begin position="271"/>
        <end position="292"/>
    </location>
</feature>
<dbReference type="InterPro" id="IPR011527">
    <property type="entry name" value="ABC1_TM_dom"/>
</dbReference>
<dbReference type="InterPro" id="IPR036640">
    <property type="entry name" value="ABC1_TM_sf"/>
</dbReference>
<evidence type="ECO:0000256" key="12">
    <source>
        <dbReference type="SAM" id="Phobius"/>
    </source>
</evidence>
<dbReference type="Gene3D" id="1.20.1560.10">
    <property type="entry name" value="ABC transporter type 1, transmembrane domain"/>
    <property type="match status" value="1"/>
</dbReference>
<dbReference type="Pfam" id="PF00664">
    <property type="entry name" value="ABC_membrane"/>
    <property type="match status" value="1"/>
</dbReference>
<dbReference type="InterPro" id="IPR003593">
    <property type="entry name" value="AAA+_ATPase"/>
</dbReference>
<evidence type="ECO:0000256" key="8">
    <source>
        <dbReference type="ARBA" id="ARBA00022840"/>
    </source>
</evidence>
<evidence type="ECO:0000256" key="1">
    <source>
        <dbReference type="ARBA" id="ARBA00004651"/>
    </source>
</evidence>
<evidence type="ECO:0000256" key="7">
    <source>
        <dbReference type="ARBA" id="ARBA00022741"/>
    </source>
</evidence>
<feature type="transmembrane region" description="Helical" evidence="12">
    <location>
        <begin position="245"/>
        <end position="265"/>
    </location>
</feature>
<feature type="domain" description="ABC transmembrane type-1" evidence="14">
    <location>
        <begin position="24"/>
        <end position="303"/>
    </location>
</feature>
<gene>
    <name evidence="15" type="ORF">CQW29_01705</name>
</gene>
<dbReference type="GO" id="GO:0005886">
    <property type="term" value="C:plasma membrane"/>
    <property type="evidence" value="ECO:0007669"/>
    <property type="project" value="UniProtKB-SubCell"/>
</dbReference>
<comment type="similarity">
    <text evidence="2">Belongs to the ABC transporter superfamily. Drug exporter-2 (TC 3.A.1.117) family.</text>
</comment>
<feature type="transmembrane region" description="Helical" evidence="12">
    <location>
        <begin position="161"/>
        <end position="179"/>
    </location>
</feature>
<proteinExistence type="inferred from homology"/>
<evidence type="ECO:0000256" key="11">
    <source>
        <dbReference type="ARBA" id="ARBA00034018"/>
    </source>
</evidence>
<organism evidence="15 16">
    <name type="scientific">Pantoea coffeiphila</name>
    <dbReference type="NCBI Taxonomy" id="1465635"/>
    <lineage>
        <taxon>Bacteria</taxon>
        <taxon>Pseudomonadati</taxon>
        <taxon>Pseudomonadota</taxon>
        <taxon>Gammaproteobacteria</taxon>
        <taxon>Enterobacterales</taxon>
        <taxon>Erwiniaceae</taxon>
        <taxon>Pantoea</taxon>
    </lineage>
</organism>
<keyword evidence="5" id="KW-1003">Cell membrane</keyword>
<evidence type="ECO:0000256" key="10">
    <source>
        <dbReference type="ARBA" id="ARBA00023136"/>
    </source>
</evidence>
<dbReference type="PROSITE" id="PS50929">
    <property type="entry name" value="ABC_TM1F"/>
    <property type="match status" value="1"/>
</dbReference>
<feature type="domain" description="ABC transporter" evidence="13">
    <location>
        <begin position="335"/>
        <end position="568"/>
    </location>
</feature>
<dbReference type="Proteomes" id="UP000239181">
    <property type="component" value="Unassembled WGS sequence"/>
</dbReference>
<dbReference type="FunFam" id="3.40.50.300:FF:000299">
    <property type="entry name" value="ABC transporter ATP-binding protein/permease"/>
    <property type="match status" value="1"/>
</dbReference>
<evidence type="ECO:0000259" key="13">
    <source>
        <dbReference type="PROSITE" id="PS50893"/>
    </source>
</evidence>
<evidence type="ECO:0000256" key="6">
    <source>
        <dbReference type="ARBA" id="ARBA00022692"/>
    </source>
</evidence>
<dbReference type="GO" id="GO:0005524">
    <property type="term" value="F:ATP binding"/>
    <property type="evidence" value="ECO:0007669"/>
    <property type="project" value="UniProtKB-KW"/>
</dbReference>
<evidence type="ECO:0000256" key="3">
    <source>
        <dbReference type="ARBA" id="ARBA00012191"/>
    </source>
</evidence>
<dbReference type="AlphaFoldDB" id="A0A2S9IHV7"/>
<dbReference type="PROSITE" id="PS50893">
    <property type="entry name" value="ABC_TRANSPORTER_2"/>
    <property type="match status" value="1"/>
</dbReference>
<evidence type="ECO:0000256" key="2">
    <source>
        <dbReference type="ARBA" id="ARBA00006526"/>
    </source>
</evidence>
<dbReference type="InterPro" id="IPR039421">
    <property type="entry name" value="Type_1_exporter"/>
</dbReference>
<protein>
    <recommendedName>
        <fullName evidence="3">ABC-type xenobiotic transporter</fullName>
        <ecNumber evidence="3">7.6.2.2</ecNumber>
    </recommendedName>
</protein>
<name>A0A2S9IHV7_9GAMM</name>
<dbReference type="EMBL" id="PDET01000001">
    <property type="protein sequence ID" value="PRD17375.1"/>
    <property type="molecule type" value="Genomic_DNA"/>
</dbReference>